<feature type="transmembrane region" description="Helical" evidence="6">
    <location>
        <begin position="213"/>
        <end position="232"/>
    </location>
</feature>
<dbReference type="PANTHER" id="PTHR45649">
    <property type="entry name" value="AMINO-ACID PERMEASE BAT1"/>
    <property type="match status" value="1"/>
</dbReference>
<feature type="transmembrane region" description="Helical" evidence="6">
    <location>
        <begin position="52"/>
        <end position="71"/>
    </location>
</feature>
<dbReference type="InterPro" id="IPR004840">
    <property type="entry name" value="Amino_acid_permease_CS"/>
</dbReference>
<name>A0A0C9VD52_SPHS4</name>
<keyword evidence="3 6" id="KW-0812">Transmembrane</keyword>
<feature type="non-terminal residue" evidence="7">
    <location>
        <position position="508"/>
    </location>
</feature>
<dbReference type="GO" id="GO:0022857">
    <property type="term" value="F:transmembrane transporter activity"/>
    <property type="evidence" value="ECO:0007669"/>
    <property type="project" value="InterPro"/>
</dbReference>
<dbReference type="HOGENOM" id="CLU_004495_0_3_1"/>
<evidence type="ECO:0000256" key="4">
    <source>
        <dbReference type="ARBA" id="ARBA00022989"/>
    </source>
</evidence>
<feature type="transmembrane region" description="Helical" evidence="6">
    <location>
        <begin position="346"/>
        <end position="365"/>
    </location>
</feature>
<evidence type="ECO:0000256" key="2">
    <source>
        <dbReference type="ARBA" id="ARBA00022448"/>
    </source>
</evidence>
<keyword evidence="4 6" id="KW-1133">Transmembrane helix</keyword>
<dbReference type="PANTHER" id="PTHR45649:SF6">
    <property type="entry name" value="GABA-SPECIFIC PERMEASE"/>
    <property type="match status" value="1"/>
</dbReference>
<protein>
    <recommendedName>
        <fullName evidence="9">APC amino acid permease</fullName>
    </recommendedName>
</protein>
<dbReference type="Pfam" id="PF13520">
    <property type="entry name" value="AA_permease_2"/>
    <property type="match status" value="1"/>
</dbReference>
<dbReference type="GO" id="GO:0006865">
    <property type="term" value="P:amino acid transport"/>
    <property type="evidence" value="ECO:0007669"/>
    <property type="project" value="InterPro"/>
</dbReference>
<dbReference type="InterPro" id="IPR002293">
    <property type="entry name" value="AA/rel_permease1"/>
</dbReference>
<feature type="transmembrane region" description="Helical" evidence="6">
    <location>
        <begin position="371"/>
        <end position="396"/>
    </location>
</feature>
<gene>
    <name evidence="7" type="ORF">M422DRAFT_180705</name>
</gene>
<feature type="transmembrane region" description="Helical" evidence="6">
    <location>
        <begin position="408"/>
        <end position="432"/>
    </location>
</feature>
<dbReference type="PROSITE" id="PS00218">
    <property type="entry name" value="AMINO_ACID_PERMEASE_1"/>
    <property type="match status" value="1"/>
</dbReference>
<sequence>DAPLLARLGYKQEFKRNFSPIEVFGIGFSIVSLLPSLVSVLVFWIPYGGASAMVWGWMTCGIFLTFIALAMAELGSTAPTSGLYYWTFMFSSSKLRCLLSWIVDYSNTIGILASVASVDWGCAVQIMVAASIGSNLNFVPTTRQTFAVFVGLLLCHTIICSLNPTIIARLQTLFIIINILLCLAILIGVPATTPDEFVNHAKYAFGNITNLSGWSPGYVFVLSFLSPLWIIGAFDSTVHISKEATNASVDIPFAIILAAMSSILIGWGLNIALAFCMGNDTANTVNSPIGQPMATILFKSFGQKGTLAVWAFVVLMTCARQIFASSRDGALPFSRISYYISPRTHSPIYCVWFAAFMSLLLRLLAFTGASVIGAVFSLVVAGQYVAYSIPISARFLGGNKIKPGPFSLGMFSLPVAILAVTFMIFITIVFLFPANPNPTAADMNYTLVVLGGVIFFAIVYFYIPKYGGKYWFNGPISTIGNFQTEQISNSYNKDDREESSSENEKLDN</sequence>
<evidence type="ECO:0000256" key="6">
    <source>
        <dbReference type="SAM" id="Phobius"/>
    </source>
</evidence>
<feature type="transmembrane region" description="Helical" evidence="6">
    <location>
        <begin position="173"/>
        <end position="193"/>
    </location>
</feature>
<dbReference type="OrthoDB" id="4476201at2759"/>
<reference evidence="7 8" key="1">
    <citation type="submission" date="2014-06" db="EMBL/GenBank/DDBJ databases">
        <title>Evolutionary Origins and Diversification of the Mycorrhizal Mutualists.</title>
        <authorList>
            <consortium name="DOE Joint Genome Institute"/>
            <consortium name="Mycorrhizal Genomics Consortium"/>
            <person name="Kohler A."/>
            <person name="Kuo A."/>
            <person name="Nagy L.G."/>
            <person name="Floudas D."/>
            <person name="Copeland A."/>
            <person name="Barry K.W."/>
            <person name="Cichocki N."/>
            <person name="Veneault-Fourrey C."/>
            <person name="LaButti K."/>
            <person name="Lindquist E.A."/>
            <person name="Lipzen A."/>
            <person name="Lundell T."/>
            <person name="Morin E."/>
            <person name="Murat C."/>
            <person name="Riley R."/>
            <person name="Ohm R."/>
            <person name="Sun H."/>
            <person name="Tunlid A."/>
            <person name="Henrissat B."/>
            <person name="Grigoriev I.V."/>
            <person name="Hibbett D.S."/>
            <person name="Martin F."/>
        </authorList>
    </citation>
    <scope>NUCLEOTIDE SEQUENCE [LARGE SCALE GENOMIC DNA]</scope>
    <source>
        <strain evidence="7 8">SS14</strain>
    </source>
</reference>
<dbReference type="GO" id="GO:0016020">
    <property type="term" value="C:membrane"/>
    <property type="evidence" value="ECO:0007669"/>
    <property type="project" value="UniProtKB-SubCell"/>
</dbReference>
<keyword evidence="2" id="KW-0813">Transport</keyword>
<comment type="subcellular location">
    <subcellularLocation>
        <location evidence="1">Membrane</location>
        <topology evidence="1">Multi-pass membrane protein</topology>
    </subcellularLocation>
</comment>
<feature type="transmembrane region" description="Helical" evidence="6">
    <location>
        <begin position="145"/>
        <end position="166"/>
    </location>
</feature>
<evidence type="ECO:0000313" key="7">
    <source>
        <dbReference type="EMBL" id="KIJ35490.1"/>
    </source>
</evidence>
<dbReference type="Gene3D" id="1.20.1740.10">
    <property type="entry name" value="Amino acid/polyamine transporter I"/>
    <property type="match status" value="1"/>
</dbReference>
<keyword evidence="8" id="KW-1185">Reference proteome</keyword>
<dbReference type="EMBL" id="KN837188">
    <property type="protein sequence ID" value="KIJ35490.1"/>
    <property type="molecule type" value="Genomic_DNA"/>
</dbReference>
<feature type="transmembrane region" description="Helical" evidence="6">
    <location>
        <begin position="307"/>
        <end position="325"/>
    </location>
</feature>
<evidence type="ECO:0000256" key="3">
    <source>
        <dbReference type="ARBA" id="ARBA00022692"/>
    </source>
</evidence>
<proteinExistence type="predicted"/>
<keyword evidence="5 6" id="KW-0472">Membrane</keyword>
<dbReference type="AlphaFoldDB" id="A0A0C9VD52"/>
<dbReference type="PIRSF" id="PIRSF006060">
    <property type="entry name" value="AA_transporter"/>
    <property type="match status" value="1"/>
</dbReference>
<dbReference type="Proteomes" id="UP000054279">
    <property type="component" value="Unassembled WGS sequence"/>
</dbReference>
<feature type="transmembrane region" description="Helical" evidence="6">
    <location>
        <begin position="253"/>
        <end position="275"/>
    </location>
</feature>
<organism evidence="7 8">
    <name type="scientific">Sphaerobolus stellatus (strain SS14)</name>
    <dbReference type="NCBI Taxonomy" id="990650"/>
    <lineage>
        <taxon>Eukaryota</taxon>
        <taxon>Fungi</taxon>
        <taxon>Dikarya</taxon>
        <taxon>Basidiomycota</taxon>
        <taxon>Agaricomycotina</taxon>
        <taxon>Agaricomycetes</taxon>
        <taxon>Phallomycetidae</taxon>
        <taxon>Geastrales</taxon>
        <taxon>Sphaerobolaceae</taxon>
        <taxon>Sphaerobolus</taxon>
    </lineage>
</organism>
<feature type="transmembrane region" description="Helical" evidence="6">
    <location>
        <begin position="23"/>
        <end position="45"/>
    </location>
</feature>
<evidence type="ECO:0000256" key="5">
    <source>
        <dbReference type="ARBA" id="ARBA00023136"/>
    </source>
</evidence>
<evidence type="ECO:0008006" key="9">
    <source>
        <dbReference type="Google" id="ProtNLM"/>
    </source>
</evidence>
<evidence type="ECO:0000313" key="8">
    <source>
        <dbReference type="Proteomes" id="UP000054279"/>
    </source>
</evidence>
<evidence type="ECO:0000256" key="1">
    <source>
        <dbReference type="ARBA" id="ARBA00004141"/>
    </source>
</evidence>
<accession>A0A0C9VD52</accession>
<feature type="transmembrane region" description="Helical" evidence="6">
    <location>
        <begin position="444"/>
        <end position="463"/>
    </location>
</feature>
<feature type="transmembrane region" description="Helical" evidence="6">
    <location>
        <begin position="110"/>
        <end position="133"/>
    </location>
</feature>